<evidence type="ECO:0000256" key="7">
    <source>
        <dbReference type="SAM" id="Phobius"/>
    </source>
</evidence>
<feature type="transmembrane region" description="Helical" evidence="7">
    <location>
        <begin position="111"/>
        <end position="130"/>
    </location>
</feature>
<dbReference type="OrthoDB" id="8914197at2759"/>
<keyword evidence="5 7" id="KW-1133">Transmembrane helix</keyword>
<dbReference type="GO" id="GO:0005789">
    <property type="term" value="C:endoplasmic reticulum membrane"/>
    <property type="evidence" value="ECO:0007669"/>
    <property type="project" value="UniProtKB-SubCell"/>
</dbReference>
<accession>A0A1D2NMQ4</accession>
<protein>
    <submittedName>
        <fullName evidence="8">Protein jagunal</fullName>
    </submittedName>
</protein>
<evidence type="ECO:0000313" key="9">
    <source>
        <dbReference type="Proteomes" id="UP000094527"/>
    </source>
</evidence>
<sequence>MASRGGPTVEGTDGTDFMHRQRVASQYQLSALNKSRLKSCIFVHILLFFILLLKLTPDVLDRLDIFVLELEELEVPKPLKWEFWYIISFPVAFVGLSAVRRNNIQAMQIYLGGTIANAVVPVLLGMYTYFGDVYTYVNTKSMKDIQVWQGYPYGVLWYIFLLIAMQVHVFSIIFASKLVTAWRLKGSGAKKTE</sequence>
<evidence type="ECO:0000256" key="2">
    <source>
        <dbReference type="ARBA" id="ARBA00008462"/>
    </source>
</evidence>
<feature type="transmembrane region" description="Helical" evidence="7">
    <location>
        <begin position="37"/>
        <end position="56"/>
    </location>
</feature>
<comment type="caution">
    <text evidence="8">The sequence shown here is derived from an EMBL/GenBank/DDBJ whole genome shotgun (WGS) entry which is preliminary data.</text>
</comment>
<evidence type="ECO:0000256" key="5">
    <source>
        <dbReference type="ARBA" id="ARBA00022989"/>
    </source>
</evidence>
<dbReference type="GO" id="GO:0007029">
    <property type="term" value="P:endoplasmic reticulum organization"/>
    <property type="evidence" value="ECO:0007669"/>
    <property type="project" value="InterPro"/>
</dbReference>
<dbReference type="GO" id="GO:0016192">
    <property type="term" value="P:vesicle-mediated transport"/>
    <property type="evidence" value="ECO:0007669"/>
    <property type="project" value="TreeGrafter"/>
</dbReference>
<dbReference type="PANTHER" id="PTHR20955">
    <property type="entry name" value="PROTEIN JAGUNAL HOMOLOG 1"/>
    <property type="match status" value="1"/>
</dbReference>
<evidence type="ECO:0000313" key="8">
    <source>
        <dbReference type="EMBL" id="ODN06375.1"/>
    </source>
</evidence>
<evidence type="ECO:0000256" key="3">
    <source>
        <dbReference type="ARBA" id="ARBA00022692"/>
    </source>
</evidence>
<keyword evidence="3 7" id="KW-0812">Transmembrane</keyword>
<dbReference type="PANTHER" id="PTHR20955:SF1">
    <property type="entry name" value="PROTEIN JAGUNAL HOMOLOG 1"/>
    <property type="match status" value="1"/>
</dbReference>
<keyword evidence="9" id="KW-1185">Reference proteome</keyword>
<dbReference type="OMA" id="PYGVLWY"/>
<dbReference type="STRING" id="48709.A0A1D2NMQ4"/>
<dbReference type="AlphaFoldDB" id="A0A1D2NMQ4"/>
<reference evidence="8 9" key="1">
    <citation type="journal article" date="2016" name="Genome Biol. Evol.">
        <title>Gene Family Evolution Reflects Adaptation to Soil Environmental Stressors in the Genome of the Collembolan Orchesella cincta.</title>
        <authorList>
            <person name="Faddeeva-Vakhrusheva A."/>
            <person name="Derks M.F."/>
            <person name="Anvar S.Y."/>
            <person name="Agamennone V."/>
            <person name="Suring W."/>
            <person name="Smit S."/>
            <person name="van Straalen N.M."/>
            <person name="Roelofs D."/>
        </authorList>
    </citation>
    <scope>NUCLEOTIDE SEQUENCE [LARGE SCALE GENOMIC DNA]</scope>
    <source>
        <tissue evidence="8">Mixed pool</tissue>
    </source>
</reference>
<keyword evidence="6 7" id="KW-0472">Membrane</keyword>
<evidence type="ECO:0000256" key="1">
    <source>
        <dbReference type="ARBA" id="ARBA00004477"/>
    </source>
</evidence>
<feature type="transmembrane region" description="Helical" evidence="7">
    <location>
        <begin position="83"/>
        <end position="99"/>
    </location>
</feature>
<proteinExistence type="inferred from homology"/>
<comment type="subcellular location">
    <subcellularLocation>
        <location evidence="1">Endoplasmic reticulum membrane</location>
        <topology evidence="1">Multi-pass membrane protein</topology>
    </subcellularLocation>
</comment>
<dbReference type="Pfam" id="PF07086">
    <property type="entry name" value="Jagunal"/>
    <property type="match status" value="1"/>
</dbReference>
<gene>
    <name evidence="8" type="ORF">Ocin01_00281</name>
</gene>
<dbReference type="Proteomes" id="UP000094527">
    <property type="component" value="Unassembled WGS sequence"/>
</dbReference>
<dbReference type="InterPro" id="IPR009787">
    <property type="entry name" value="Jagunal"/>
</dbReference>
<keyword evidence="4" id="KW-0256">Endoplasmic reticulum</keyword>
<organism evidence="8 9">
    <name type="scientific">Orchesella cincta</name>
    <name type="common">Springtail</name>
    <name type="synonym">Podura cincta</name>
    <dbReference type="NCBI Taxonomy" id="48709"/>
    <lineage>
        <taxon>Eukaryota</taxon>
        <taxon>Metazoa</taxon>
        <taxon>Ecdysozoa</taxon>
        <taxon>Arthropoda</taxon>
        <taxon>Hexapoda</taxon>
        <taxon>Collembola</taxon>
        <taxon>Entomobryomorpha</taxon>
        <taxon>Entomobryoidea</taxon>
        <taxon>Orchesellidae</taxon>
        <taxon>Orchesellinae</taxon>
        <taxon>Orchesella</taxon>
    </lineage>
</organism>
<feature type="transmembrane region" description="Helical" evidence="7">
    <location>
        <begin position="150"/>
        <end position="175"/>
    </location>
</feature>
<comment type="similarity">
    <text evidence="2">Belongs to the jagunal family.</text>
</comment>
<evidence type="ECO:0000256" key="6">
    <source>
        <dbReference type="ARBA" id="ARBA00023136"/>
    </source>
</evidence>
<dbReference type="EMBL" id="LJIJ01000006">
    <property type="protein sequence ID" value="ODN06375.1"/>
    <property type="molecule type" value="Genomic_DNA"/>
</dbReference>
<evidence type="ECO:0000256" key="4">
    <source>
        <dbReference type="ARBA" id="ARBA00022824"/>
    </source>
</evidence>
<name>A0A1D2NMQ4_ORCCI</name>